<dbReference type="Pfam" id="PF00891">
    <property type="entry name" value="Methyltransf_2"/>
    <property type="match status" value="1"/>
</dbReference>
<proteinExistence type="predicted"/>
<evidence type="ECO:0000313" key="5">
    <source>
        <dbReference type="EMBL" id="KAK6505057.1"/>
    </source>
</evidence>
<protein>
    <recommendedName>
        <fullName evidence="4">O-methyltransferase C-terminal domain-containing protein</fullName>
    </recommendedName>
</protein>
<dbReference type="EMBL" id="JAVHJL010000004">
    <property type="protein sequence ID" value="KAK6505057.1"/>
    <property type="molecule type" value="Genomic_DNA"/>
</dbReference>
<feature type="domain" description="O-methyltransferase C-terminal" evidence="4">
    <location>
        <begin position="211"/>
        <end position="419"/>
    </location>
</feature>
<dbReference type="Gene3D" id="3.40.50.150">
    <property type="entry name" value="Vaccinia Virus protein VP39"/>
    <property type="match status" value="1"/>
</dbReference>
<dbReference type="Gene3D" id="1.10.10.10">
    <property type="entry name" value="Winged helix-like DNA-binding domain superfamily/Winged helix DNA-binding domain"/>
    <property type="match status" value="1"/>
</dbReference>
<comment type="caution">
    <text evidence="5">The sequence shown here is derived from an EMBL/GenBank/DDBJ whole genome shotgun (WGS) entry which is preliminary data.</text>
</comment>
<dbReference type="InterPro" id="IPR029063">
    <property type="entry name" value="SAM-dependent_MTases_sf"/>
</dbReference>
<keyword evidence="3" id="KW-0949">S-adenosyl-L-methionine</keyword>
<evidence type="ECO:0000259" key="4">
    <source>
        <dbReference type="Pfam" id="PF00891"/>
    </source>
</evidence>
<name>A0AAV9WA51_9PEZI</name>
<dbReference type="CDD" id="cd02440">
    <property type="entry name" value="AdoMet_MTases"/>
    <property type="match status" value="1"/>
</dbReference>
<gene>
    <name evidence="5" type="ORF">TWF481_006981</name>
</gene>
<dbReference type="SUPFAM" id="SSF46785">
    <property type="entry name" value="Winged helix' DNA-binding domain"/>
    <property type="match status" value="1"/>
</dbReference>
<dbReference type="InterPro" id="IPR036388">
    <property type="entry name" value="WH-like_DNA-bd_sf"/>
</dbReference>
<keyword evidence="2" id="KW-0808">Transferase</keyword>
<dbReference type="PROSITE" id="PS51683">
    <property type="entry name" value="SAM_OMT_II"/>
    <property type="match status" value="1"/>
</dbReference>
<keyword evidence="6" id="KW-1185">Reference proteome</keyword>
<dbReference type="PANTHER" id="PTHR43712">
    <property type="entry name" value="PUTATIVE (AFU_ORTHOLOGUE AFUA_4G14580)-RELATED"/>
    <property type="match status" value="1"/>
</dbReference>
<keyword evidence="1" id="KW-0489">Methyltransferase</keyword>
<evidence type="ECO:0000313" key="6">
    <source>
        <dbReference type="Proteomes" id="UP001370758"/>
    </source>
</evidence>
<dbReference type="AlphaFoldDB" id="A0AAV9WA51"/>
<evidence type="ECO:0000256" key="2">
    <source>
        <dbReference type="ARBA" id="ARBA00022679"/>
    </source>
</evidence>
<organism evidence="5 6">
    <name type="scientific">Arthrobotrys musiformis</name>
    <dbReference type="NCBI Taxonomy" id="47236"/>
    <lineage>
        <taxon>Eukaryota</taxon>
        <taxon>Fungi</taxon>
        <taxon>Dikarya</taxon>
        <taxon>Ascomycota</taxon>
        <taxon>Pezizomycotina</taxon>
        <taxon>Orbiliomycetes</taxon>
        <taxon>Orbiliales</taxon>
        <taxon>Orbiliaceae</taxon>
        <taxon>Arthrobotrys</taxon>
    </lineage>
</organism>
<dbReference type="Proteomes" id="UP001370758">
    <property type="component" value="Unassembled WGS sequence"/>
</dbReference>
<dbReference type="InterPro" id="IPR016461">
    <property type="entry name" value="COMT-like"/>
</dbReference>
<dbReference type="InterPro" id="IPR036390">
    <property type="entry name" value="WH_DNA-bd_sf"/>
</dbReference>
<evidence type="ECO:0000256" key="1">
    <source>
        <dbReference type="ARBA" id="ARBA00022603"/>
    </source>
</evidence>
<dbReference type="SUPFAM" id="SSF53335">
    <property type="entry name" value="S-adenosyl-L-methionine-dependent methyltransferases"/>
    <property type="match status" value="1"/>
</dbReference>
<dbReference type="PANTHER" id="PTHR43712:SF16">
    <property type="entry name" value="O-METHYLTRANSFERASE ELCB"/>
    <property type="match status" value="1"/>
</dbReference>
<evidence type="ECO:0000256" key="3">
    <source>
        <dbReference type="ARBA" id="ARBA00022691"/>
    </source>
</evidence>
<dbReference type="GO" id="GO:0032259">
    <property type="term" value="P:methylation"/>
    <property type="evidence" value="ECO:0007669"/>
    <property type="project" value="UniProtKB-KW"/>
</dbReference>
<reference evidence="5 6" key="1">
    <citation type="submission" date="2023-08" db="EMBL/GenBank/DDBJ databases">
        <authorList>
            <person name="Palmer J.M."/>
        </authorList>
    </citation>
    <scope>NUCLEOTIDE SEQUENCE [LARGE SCALE GENOMIC DNA]</scope>
    <source>
        <strain evidence="5 6">TWF481</strain>
    </source>
</reference>
<accession>A0AAV9WA51</accession>
<dbReference type="InterPro" id="IPR001077">
    <property type="entry name" value="COMT_C"/>
</dbReference>
<sequence length="447" mass="50059">MVHTAGDAPTGPAPKLRPRLSELAAQIAENAKLLEDYIESQGLPYPSFAPDGPEKFPLPPPSTPELEKLHAARSQVLSATSSLYDLTAGPRETLQWLVWGFNDTSTLHVIHHFKLAFLVPETGDISFDDLSKKSGISALKLRQVLRYAMVKHVFCEPRQGYVGHTAMSLLLREEGSAVDAWIGYNTQELCRTGPALLPSIEKFPTSEEVREAPWGVAFDGQGFFEYMDNNPESAKRFGVSMTMWSSGDGLKVAPLVEGYDWGKLPEGATIVDVGGATGFVSVEIAKANPSLKFIVEDIAPLSLEEGKKTLARDHPELVERFEYNHYDFFTEQPVKGADVYLIRFVLHDWPDKYVRQILKSQIPALKNGTKLILSDFVLPPANVLPYWDERTVRALDLIMLKAYNSNEREEGDWRRLLAEVDTRLRVDSITRPANSLLWIMEVTFVDE</sequence>
<dbReference type="GO" id="GO:0008171">
    <property type="term" value="F:O-methyltransferase activity"/>
    <property type="evidence" value="ECO:0007669"/>
    <property type="project" value="InterPro"/>
</dbReference>